<accession>A0A843W680</accession>
<dbReference type="Proteomes" id="UP000652761">
    <property type="component" value="Unassembled WGS sequence"/>
</dbReference>
<dbReference type="AlphaFoldDB" id="A0A843W680"/>
<dbReference type="EMBL" id="NMUH01002221">
    <property type="protein sequence ID" value="MQL98659.1"/>
    <property type="molecule type" value="Genomic_DNA"/>
</dbReference>
<reference evidence="1" key="1">
    <citation type="submission" date="2017-07" db="EMBL/GenBank/DDBJ databases">
        <title>Taro Niue Genome Assembly and Annotation.</title>
        <authorList>
            <person name="Atibalentja N."/>
            <person name="Keating K."/>
            <person name="Fields C.J."/>
        </authorList>
    </citation>
    <scope>NUCLEOTIDE SEQUENCE</scope>
    <source>
        <strain evidence="1">Niue_2</strain>
        <tissue evidence="1">Leaf</tissue>
    </source>
</reference>
<organism evidence="1 2">
    <name type="scientific">Colocasia esculenta</name>
    <name type="common">Wild taro</name>
    <name type="synonym">Arum esculentum</name>
    <dbReference type="NCBI Taxonomy" id="4460"/>
    <lineage>
        <taxon>Eukaryota</taxon>
        <taxon>Viridiplantae</taxon>
        <taxon>Streptophyta</taxon>
        <taxon>Embryophyta</taxon>
        <taxon>Tracheophyta</taxon>
        <taxon>Spermatophyta</taxon>
        <taxon>Magnoliopsida</taxon>
        <taxon>Liliopsida</taxon>
        <taxon>Araceae</taxon>
        <taxon>Aroideae</taxon>
        <taxon>Colocasieae</taxon>
        <taxon>Colocasia</taxon>
    </lineage>
</organism>
<sequence length="331" mass="36930">MGLFWFQVLGQLRRHDLVMLYLILMDQFLEVAGTRAAWLAGGEAAWGVASAQVRSRCSGSMERMQEAARCAGALVWLSWGAAKELRSGRGRRWRPAVLAAVQPVRGSEARCAAANLAFEGGAGGAGLRGKRSSDPGALAPIKGPQGSLEVPGFRLPCYWEIVGVCSFLKVSGEDDPGTLQRRFREGEHIDVCNELWTTKVHSQQCRIQYRALPEAQQTWIGEPVAGQERRDYHDDVVELLGQEFVAGRRKPIWIIPLGSLLKVVGLRRGRRGALETLEEFDAGVRRSIQLGERSEERSVQIFVAYFFERLLFPMQSSQMNCKFVLLLRDLE</sequence>
<protein>
    <submittedName>
        <fullName evidence="1">Uncharacterized protein</fullName>
    </submittedName>
</protein>
<keyword evidence="2" id="KW-1185">Reference proteome</keyword>
<comment type="caution">
    <text evidence="1">The sequence shown here is derived from an EMBL/GenBank/DDBJ whole genome shotgun (WGS) entry which is preliminary data.</text>
</comment>
<proteinExistence type="predicted"/>
<evidence type="ECO:0000313" key="1">
    <source>
        <dbReference type="EMBL" id="MQL98659.1"/>
    </source>
</evidence>
<gene>
    <name evidence="1" type="ORF">Taro_031360</name>
</gene>
<evidence type="ECO:0000313" key="2">
    <source>
        <dbReference type="Proteomes" id="UP000652761"/>
    </source>
</evidence>
<name>A0A843W680_COLES</name>